<dbReference type="Pfam" id="PF25876">
    <property type="entry name" value="HH_MFP_RND"/>
    <property type="match status" value="1"/>
</dbReference>
<dbReference type="Gene3D" id="1.10.287.470">
    <property type="entry name" value="Helix hairpin bin"/>
    <property type="match status" value="1"/>
</dbReference>
<evidence type="ECO:0000256" key="3">
    <source>
        <dbReference type="SAM" id="SignalP"/>
    </source>
</evidence>
<name>A0ABT5ICH4_9CAUL</name>
<sequence length="339" mass="35973">MRTSPSSLPTRKRPSKALLLLLAAPAILSLAACNPPAPGGKDAKKGEAAAAKPIVSPYAAIANGKADVEGGVIEVAARRAGVVHEVLVQEGDDVKKGQVLARQEADTAQLAVQRARANVVEAQAAMRLTEVNIDTAKREYARYQKLAATNFVAGQKLDAQADLIREAEARLAAQQASVQSAQAALAQANFDLEQTYVRAPMDGRIIRRFANPGSGTSTLNVSTMFQLVPANAERIVRSEIVESSIPDVKPGQEVEIVPETDQTKVYVGSVKRMAATFGSRKLLSDSGNEASDERVVEVVVTADAAPLLIGQRVLVKFMKPGEKAGIKRTPPAPTTPEKK</sequence>
<evidence type="ECO:0000313" key="5">
    <source>
        <dbReference type="EMBL" id="MDC7693888.1"/>
    </source>
</evidence>
<dbReference type="InterPro" id="IPR006143">
    <property type="entry name" value="RND_pump_MFP"/>
</dbReference>
<dbReference type="PANTHER" id="PTHR30469:SF38">
    <property type="entry name" value="HLYD FAMILY SECRETION PROTEIN"/>
    <property type="match status" value="1"/>
</dbReference>
<dbReference type="PROSITE" id="PS51257">
    <property type="entry name" value="PROKAR_LIPOPROTEIN"/>
    <property type="match status" value="1"/>
</dbReference>
<keyword evidence="6" id="KW-1185">Reference proteome</keyword>
<evidence type="ECO:0000256" key="2">
    <source>
        <dbReference type="SAM" id="Coils"/>
    </source>
</evidence>
<feature type="signal peptide" evidence="3">
    <location>
        <begin position="1"/>
        <end position="31"/>
    </location>
</feature>
<dbReference type="RefSeq" id="WP_272740616.1">
    <property type="nucleotide sequence ID" value="NZ_JAQQKW010000003.1"/>
</dbReference>
<comment type="caution">
    <text evidence="5">The sequence shown here is derived from an EMBL/GenBank/DDBJ whole genome shotgun (WGS) entry which is preliminary data.</text>
</comment>
<feature type="coiled-coil region" evidence="2">
    <location>
        <begin position="105"/>
        <end position="184"/>
    </location>
</feature>
<evidence type="ECO:0000256" key="1">
    <source>
        <dbReference type="ARBA" id="ARBA00009477"/>
    </source>
</evidence>
<keyword evidence="3" id="KW-0732">Signal</keyword>
<dbReference type="EMBL" id="JAQQKW010000003">
    <property type="protein sequence ID" value="MDC7693888.1"/>
    <property type="molecule type" value="Genomic_DNA"/>
</dbReference>
<dbReference type="InterPro" id="IPR058624">
    <property type="entry name" value="MdtA-like_HH"/>
</dbReference>
<keyword evidence="2" id="KW-0175">Coiled coil</keyword>
<reference evidence="5 6" key="1">
    <citation type="submission" date="2023-01" db="EMBL/GenBank/DDBJ databases">
        <title>Novel species of the genus Asticcacaulis isolated from rivers.</title>
        <authorList>
            <person name="Lu H."/>
        </authorList>
    </citation>
    <scope>NUCLEOTIDE SEQUENCE [LARGE SCALE GENOMIC DNA]</scope>
    <source>
        <strain evidence="5 6">DXS10W</strain>
    </source>
</reference>
<dbReference type="Gene3D" id="2.40.50.100">
    <property type="match status" value="1"/>
</dbReference>
<feature type="chain" id="PRO_5046941101" evidence="3">
    <location>
        <begin position="32"/>
        <end position="339"/>
    </location>
</feature>
<dbReference type="NCBIfam" id="TIGR01730">
    <property type="entry name" value="RND_mfp"/>
    <property type="match status" value="1"/>
</dbReference>
<accession>A0ABT5ICH4</accession>
<comment type="similarity">
    <text evidence="1">Belongs to the membrane fusion protein (MFP) (TC 8.A.1) family.</text>
</comment>
<dbReference type="PANTHER" id="PTHR30469">
    <property type="entry name" value="MULTIDRUG RESISTANCE PROTEIN MDTA"/>
    <property type="match status" value="1"/>
</dbReference>
<dbReference type="SUPFAM" id="SSF111369">
    <property type="entry name" value="HlyD-like secretion proteins"/>
    <property type="match status" value="1"/>
</dbReference>
<proteinExistence type="inferred from homology"/>
<feature type="domain" description="Multidrug resistance protein MdtA-like alpha-helical hairpin" evidence="4">
    <location>
        <begin position="132"/>
        <end position="187"/>
    </location>
</feature>
<dbReference type="Proteomes" id="UP001216595">
    <property type="component" value="Unassembled WGS sequence"/>
</dbReference>
<organism evidence="5 6">
    <name type="scientific">Asticcacaulis currens</name>
    <dbReference type="NCBI Taxonomy" id="2984210"/>
    <lineage>
        <taxon>Bacteria</taxon>
        <taxon>Pseudomonadati</taxon>
        <taxon>Pseudomonadota</taxon>
        <taxon>Alphaproteobacteria</taxon>
        <taxon>Caulobacterales</taxon>
        <taxon>Caulobacteraceae</taxon>
        <taxon>Asticcacaulis</taxon>
    </lineage>
</organism>
<evidence type="ECO:0000313" key="6">
    <source>
        <dbReference type="Proteomes" id="UP001216595"/>
    </source>
</evidence>
<protein>
    <submittedName>
        <fullName evidence="5">Efflux RND transporter periplasmic adaptor subunit</fullName>
    </submittedName>
</protein>
<evidence type="ECO:0000259" key="4">
    <source>
        <dbReference type="Pfam" id="PF25876"/>
    </source>
</evidence>
<gene>
    <name evidence="5" type="ORF">PQU94_06280</name>
</gene>